<protein>
    <recommendedName>
        <fullName evidence="2">ubiquitinyl hydrolase 1</fullName>
        <ecNumber evidence="2">3.4.19.12</ecNumber>
    </recommendedName>
</protein>
<accession>A0A9N8UVH8</accession>
<dbReference type="PANTHER" id="PTHR12931">
    <property type="entry name" value="UBIQUITIN THIOLESTERASE PROTEIN OTUB"/>
    <property type="match status" value="1"/>
</dbReference>
<dbReference type="EMBL" id="CAJVPL010000003">
    <property type="protein sequence ID" value="CAG8433220.1"/>
    <property type="molecule type" value="Genomic_DNA"/>
</dbReference>
<dbReference type="SUPFAM" id="SSF54001">
    <property type="entry name" value="Cysteine proteinases"/>
    <property type="match status" value="1"/>
</dbReference>
<feature type="compositionally biased region" description="Polar residues" evidence="7">
    <location>
        <begin position="63"/>
        <end position="80"/>
    </location>
</feature>
<dbReference type="GO" id="GO:0005634">
    <property type="term" value="C:nucleus"/>
    <property type="evidence" value="ECO:0007669"/>
    <property type="project" value="TreeGrafter"/>
</dbReference>
<keyword evidence="6" id="KW-0788">Thiol protease</keyword>
<dbReference type="OrthoDB" id="18915at2759"/>
<name>A0A9N8UVH8_9GLOM</name>
<dbReference type="Pfam" id="PF10275">
    <property type="entry name" value="Peptidase_C65"/>
    <property type="match status" value="1"/>
</dbReference>
<dbReference type="InterPro" id="IPR003323">
    <property type="entry name" value="OTU_dom"/>
</dbReference>
<dbReference type="CDD" id="cd22749">
    <property type="entry name" value="Otubain_C65"/>
    <property type="match status" value="1"/>
</dbReference>
<dbReference type="GO" id="GO:0071108">
    <property type="term" value="P:protein K48-linked deubiquitination"/>
    <property type="evidence" value="ECO:0007669"/>
    <property type="project" value="TreeGrafter"/>
</dbReference>
<dbReference type="Proteomes" id="UP000789831">
    <property type="component" value="Unassembled WGS sequence"/>
</dbReference>
<evidence type="ECO:0000256" key="7">
    <source>
        <dbReference type="SAM" id="MobiDB-lite"/>
    </source>
</evidence>
<dbReference type="AlphaFoldDB" id="A0A9N8UVH8"/>
<dbReference type="PANTHER" id="PTHR12931:SF15">
    <property type="entry name" value="UBIQUITIN THIOESTERASE OTUBAIN-LIKE"/>
    <property type="match status" value="1"/>
</dbReference>
<evidence type="ECO:0000256" key="6">
    <source>
        <dbReference type="ARBA" id="ARBA00022807"/>
    </source>
</evidence>
<organism evidence="9 10">
    <name type="scientific">Ambispora gerdemannii</name>
    <dbReference type="NCBI Taxonomy" id="144530"/>
    <lineage>
        <taxon>Eukaryota</taxon>
        <taxon>Fungi</taxon>
        <taxon>Fungi incertae sedis</taxon>
        <taxon>Mucoromycota</taxon>
        <taxon>Glomeromycotina</taxon>
        <taxon>Glomeromycetes</taxon>
        <taxon>Archaeosporales</taxon>
        <taxon>Ambisporaceae</taxon>
        <taxon>Ambispora</taxon>
    </lineage>
</organism>
<proteinExistence type="predicted"/>
<dbReference type="InterPro" id="IPR038765">
    <property type="entry name" value="Papain-like_cys_pep_sf"/>
</dbReference>
<comment type="caution">
    <text evidence="9">The sequence shown here is derived from an EMBL/GenBank/DDBJ whole genome shotgun (WGS) entry which is preliminary data.</text>
</comment>
<evidence type="ECO:0000313" key="10">
    <source>
        <dbReference type="Proteomes" id="UP000789831"/>
    </source>
</evidence>
<keyword evidence="10" id="KW-1185">Reference proteome</keyword>
<feature type="compositionally biased region" description="Basic and acidic residues" evidence="7">
    <location>
        <begin position="15"/>
        <end position="34"/>
    </location>
</feature>
<gene>
    <name evidence="9" type="ORF">AGERDE_LOCUS74</name>
</gene>
<reference evidence="9" key="1">
    <citation type="submission" date="2021-06" db="EMBL/GenBank/DDBJ databases">
        <authorList>
            <person name="Kallberg Y."/>
            <person name="Tangrot J."/>
            <person name="Rosling A."/>
        </authorList>
    </citation>
    <scope>NUCLEOTIDE SEQUENCE</scope>
    <source>
        <strain evidence="9">MT106</strain>
    </source>
</reference>
<feature type="region of interest" description="Disordered" evidence="7">
    <location>
        <begin position="156"/>
        <end position="206"/>
    </location>
</feature>
<dbReference type="GO" id="GO:0006508">
    <property type="term" value="P:proteolysis"/>
    <property type="evidence" value="ECO:0007669"/>
    <property type="project" value="UniProtKB-KW"/>
</dbReference>
<feature type="domain" description="OTU" evidence="8">
    <location>
        <begin position="269"/>
        <end position="474"/>
    </location>
</feature>
<dbReference type="Gene3D" id="3.30.200.60">
    <property type="entry name" value="Peptidase C65 Otubain, subdomain 1"/>
    <property type="match status" value="1"/>
</dbReference>
<evidence type="ECO:0000313" key="9">
    <source>
        <dbReference type="EMBL" id="CAG8433220.1"/>
    </source>
</evidence>
<evidence type="ECO:0000259" key="8">
    <source>
        <dbReference type="PROSITE" id="PS50802"/>
    </source>
</evidence>
<evidence type="ECO:0000256" key="4">
    <source>
        <dbReference type="ARBA" id="ARBA00022786"/>
    </source>
</evidence>
<dbReference type="Gene3D" id="1.20.1300.20">
    <property type="entry name" value="Peptidase C65 Otubain, subdomain 2"/>
    <property type="match status" value="1"/>
</dbReference>
<keyword evidence="3" id="KW-0645">Protease</keyword>
<feature type="region of interest" description="Disordered" evidence="7">
    <location>
        <begin position="1"/>
        <end position="101"/>
    </location>
</feature>
<feature type="compositionally biased region" description="Polar residues" evidence="7">
    <location>
        <begin position="35"/>
        <end position="51"/>
    </location>
</feature>
<keyword evidence="4" id="KW-0833">Ubl conjugation pathway</keyword>
<dbReference type="InterPro" id="IPR019400">
    <property type="entry name" value="Peptidase_C65_otubain"/>
</dbReference>
<sequence>MNLVSSQKDIMGGGDDNKSQNREEIESEDSEHTIQDPSSTTEETANDNAVTDLTERKDKAPPHNNTEITSENIGDQTQVKLPNVRSEEAGEGGSSTANQAVVPENASQIQQHETGDIAGEQTTSEQQHETGAIAGEQTTSEQQQHQNNITANSQVTNENASQVTNENASQVTNENASQVTNENASQVTNENVSQATSGNASQFTNENTSQLDERAMFEQNFAFEQSIKEETKRMPLVCVDENIRKLFDEYQYGSEVYKNKIKKLAVRHGRIRRCRGDGNCFYRAFSFAWFERLLVSNQPTLQQNALKSLADTIQILDQAGYDKLGYENFYEDVLNEMQKIAAGTHDHDTLLSVFQTDDISNSIVCYLRLVTAAYLKIHKDEFEPFLEMDIGMESYCNRFVEVMDQEADHLHVIVLTRALKVPVEIAYMSGSNALEEVNFHEFYPDATGQQHVTVPSKPLVLLYRPGHYDILYRNHGNRQ</sequence>
<dbReference type="EC" id="3.4.19.12" evidence="2"/>
<dbReference type="InterPro" id="IPR042468">
    <property type="entry name" value="Peptidase_C65_otubain_sub1"/>
</dbReference>
<dbReference type="PROSITE" id="PS50802">
    <property type="entry name" value="OTU"/>
    <property type="match status" value="1"/>
</dbReference>
<evidence type="ECO:0000256" key="5">
    <source>
        <dbReference type="ARBA" id="ARBA00022801"/>
    </source>
</evidence>
<comment type="catalytic activity">
    <reaction evidence="1">
        <text>Thiol-dependent hydrolysis of ester, thioester, amide, peptide and isopeptide bonds formed by the C-terminal Gly of ubiquitin (a 76-residue protein attached to proteins as an intracellular targeting signal).</text>
        <dbReference type="EC" id="3.4.19.12"/>
    </reaction>
</comment>
<dbReference type="GO" id="GO:0004843">
    <property type="term" value="F:cysteine-type deubiquitinase activity"/>
    <property type="evidence" value="ECO:0007669"/>
    <property type="project" value="UniProtKB-EC"/>
</dbReference>
<dbReference type="InterPro" id="IPR042467">
    <property type="entry name" value="Peptidase_C65_otubain_sub2"/>
</dbReference>
<dbReference type="GO" id="GO:0043130">
    <property type="term" value="F:ubiquitin binding"/>
    <property type="evidence" value="ECO:0007669"/>
    <property type="project" value="TreeGrafter"/>
</dbReference>
<evidence type="ECO:0000256" key="2">
    <source>
        <dbReference type="ARBA" id="ARBA00012759"/>
    </source>
</evidence>
<evidence type="ECO:0000256" key="1">
    <source>
        <dbReference type="ARBA" id="ARBA00000707"/>
    </source>
</evidence>
<keyword evidence="5" id="KW-0378">Hydrolase</keyword>
<evidence type="ECO:0000256" key="3">
    <source>
        <dbReference type="ARBA" id="ARBA00022670"/>
    </source>
</evidence>